<accession>G7L3N1</accession>
<feature type="disulfide bond" evidence="5">
    <location>
        <begin position="48"/>
        <end position="55"/>
    </location>
</feature>
<dbReference type="PaxDb" id="3880-AES80151"/>
<dbReference type="OMA" id="CHSDCKS"/>
<evidence type="ECO:0000313" key="8">
    <source>
        <dbReference type="EMBL" id="AES80151.1"/>
    </source>
</evidence>
<keyword evidence="2" id="KW-0646">Protease inhibitor</keyword>
<proteinExistence type="inferred from homology"/>
<keyword evidence="6" id="KW-0732">Signal</keyword>
<feature type="disulfide bond" evidence="5">
    <location>
        <begin position="26"/>
        <end position="41"/>
    </location>
</feature>
<evidence type="ECO:0000256" key="1">
    <source>
        <dbReference type="ARBA" id="ARBA00008506"/>
    </source>
</evidence>
<evidence type="ECO:0000256" key="4">
    <source>
        <dbReference type="ARBA" id="ARBA00023157"/>
    </source>
</evidence>
<feature type="domain" description="Bowman-Birk serine protease inhibitors family" evidence="7">
    <location>
        <begin position="25"/>
        <end position="78"/>
    </location>
</feature>
<evidence type="ECO:0000256" key="2">
    <source>
        <dbReference type="ARBA" id="ARBA00022690"/>
    </source>
</evidence>
<feature type="disulfide bond" evidence="5">
    <location>
        <begin position="29"/>
        <end position="74"/>
    </location>
</feature>
<dbReference type="EnsemblPlants" id="AES80151">
    <property type="protein sequence ID" value="AES80151"/>
    <property type="gene ID" value="MTR_7g077190"/>
</dbReference>
<dbReference type="CDD" id="cd00023">
    <property type="entry name" value="BBI"/>
    <property type="match status" value="1"/>
</dbReference>
<evidence type="ECO:0000259" key="7">
    <source>
        <dbReference type="SMART" id="SM00269"/>
    </source>
</evidence>
<dbReference type="GO" id="GO:0005576">
    <property type="term" value="C:extracellular region"/>
    <property type="evidence" value="ECO:0007669"/>
    <property type="project" value="InterPro"/>
</dbReference>
<feature type="disulfide bond" evidence="5">
    <location>
        <begin position="25"/>
        <end position="78"/>
    </location>
</feature>
<reference evidence="8 10" key="1">
    <citation type="journal article" date="2011" name="Nature">
        <title>The Medicago genome provides insight into the evolution of rhizobial symbioses.</title>
        <authorList>
            <person name="Young N.D."/>
            <person name="Debelle F."/>
            <person name="Oldroyd G.E."/>
            <person name="Geurts R."/>
            <person name="Cannon S.B."/>
            <person name="Udvardi M.K."/>
            <person name="Benedito V.A."/>
            <person name="Mayer K.F."/>
            <person name="Gouzy J."/>
            <person name="Schoof H."/>
            <person name="Van de Peer Y."/>
            <person name="Proost S."/>
            <person name="Cook D.R."/>
            <person name="Meyers B.C."/>
            <person name="Spannagl M."/>
            <person name="Cheung F."/>
            <person name="De Mita S."/>
            <person name="Krishnakumar V."/>
            <person name="Gundlach H."/>
            <person name="Zhou S."/>
            <person name="Mudge J."/>
            <person name="Bharti A.K."/>
            <person name="Murray J.D."/>
            <person name="Naoumkina M.A."/>
            <person name="Rosen B."/>
            <person name="Silverstein K.A."/>
            <person name="Tang H."/>
            <person name="Rombauts S."/>
            <person name="Zhao P.X."/>
            <person name="Zhou P."/>
            <person name="Barbe V."/>
            <person name="Bardou P."/>
            <person name="Bechner M."/>
            <person name="Bellec A."/>
            <person name="Berger A."/>
            <person name="Berges H."/>
            <person name="Bidwell S."/>
            <person name="Bisseling T."/>
            <person name="Choisne N."/>
            <person name="Couloux A."/>
            <person name="Denny R."/>
            <person name="Deshpande S."/>
            <person name="Dai X."/>
            <person name="Doyle J.J."/>
            <person name="Dudez A.M."/>
            <person name="Farmer A.D."/>
            <person name="Fouteau S."/>
            <person name="Franken C."/>
            <person name="Gibelin C."/>
            <person name="Gish J."/>
            <person name="Goldstein S."/>
            <person name="Gonzalez A.J."/>
            <person name="Green P.J."/>
            <person name="Hallab A."/>
            <person name="Hartog M."/>
            <person name="Hua A."/>
            <person name="Humphray S.J."/>
            <person name="Jeong D.H."/>
            <person name="Jing Y."/>
            <person name="Jocker A."/>
            <person name="Kenton S.M."/>
            <person name="Kim D.J."/>
            <person name="Klee K."/>
            <person name="Lai H."/>
            <person name="Lang C."/>
            <person name="Lin S."/>
            <person name="Macmil S.L."/>
            <person name="Magdelenat G."/>
            <person name="Matthews L."/>
            <person name="McCorrison J."/>
            <person name="Monaghan E.L."/>
            <person name="Mun J.H."/>
            <person name="Najar F.Z."/>
            <person name="Nicholson C."/>
            <person name="Noirot C."/>
            <person name="O'Bleness M."/>
            <person name="Paule C.R."/>
            <person name="Poulain J."/>
            <person name="Prion F."/>
            <person name="Qin B."/>
            <person name="Qu C."/>
            <person name="Retzel E.F."/>
            <person name="Riddle C."/>
            <person name="Sallet E."/>
            <person name="Samain S."/>
            <person name="Samson N."/>
            <person name="Sanders I."/>
            <person name="Saurat O."/>
            <person name="Scarpelli C."/>
            <person name="Schiex T."/>
            <person name="Segurens B."/>
            <person name="Severin A.J."/>
            <person name="Sherrier D.J."/>
            <person name="Shi R."/>
            <person name="Sims S."/>
            <person name="Singer S.R."/>
            <person name="Sinharoy S."/>
            <person name="Sterck L."/>
            <person name="Viollet A."/>
            <person name="Wang B.B."/>
            <person name="Wang K."/>
            <person name="Wang M."/>
            <person name="Wang X."/>
            <person name="Warfsmann J."/>
            <person name="Weissenbach J."/>
            <person name="White D.D."/>
            <person name="White J.D."/>
            <person name="Wiley G.B."/>
            <person name="Wincker P."/>
            <person name="Xing Y."/>
            <person name="Yang L."/>
            <person name="Yao Z."/>
            <person name="Ying F."/>
            <person name="Zhai J."/>
            <person name="Zhou L."/>
            <person name="Zuber A."/>
            <person name="Denarie J."/>
            <person name="Dixon R.A."/>
            <person name="May G.D."/>
            <person name="Schwartz D.C."/>
            <person name="Rogers J."/>
            <person name="Quetier F."/>
            <person name="Town C.D."/>
            <person name="Roe B.A."/>
        </authorList>
    </citation>
    <scope>NUCLEOTIDE SEQUENCE [LARGE SCALE GENOMIC DNA]</scope>
    <source>
        <strain evidence="8">A17</strain>
        <strain evidence="9 10">cv. Jemalong A17</strain>
    </source>
</reference>
<dbReference type="Gene3D" id="2.10.69.10">
    <property type="entry name" value="Cysteine Protease (Bromelain) Inhibitor, subunit H"/>
    <property type="match status" value="1"/>
</dbReference>
<reference evidence="8 10" key="2">
    <citation type="journal article" date="2014" name="BMC Genomics">
        <title>An improved genome release (version Mt4.0) for the model legume Medicago truncatula.</title>
        <authorList>
            <person name="Tang H."/>
            <person name="Krishnakumar V."/>
            <person name="Bidwell S."/>
            <person name="Rosen B."/>
            <person name="Chan A."/>
            <person name="Zhou S."/>
            <person name="Gentzbittel L."/>
            <person name="Childs K.L."/>
            <person name="Yandell M."/>
            <person name="Gundlach H."/>
            <person name="Mayer K.F."/>
            <person name="Schwartz D.C."/>
            <person name="Town C.D."/>
        </authorList>
    </citation>
    <scope>GENOME REANNOTATION</scope>
    <source>
        <strain evidence="9 10">cv. Jemalong A17</strain>
    </source>
</reference>
<feature type="disulfide bond" evidence="5">
    <location>
        <begin position="57"/>
        <end position="65"/>
    </location>
</feature>
<evidence type="ECO:0000256" key="6">
    <source>
        <dbReference type="SAM" id="SignalP"/>
    </source>
</evidence>
<keyword evidence="3" id="KW-0722">Serine protease inhibitor</keyword>
<name>G7L3N1_MEDTR</name>
<feature type="chain" id="PRO_5014573996" evidence="6">
    <location>
        <begin position="23"/>
        <end position="86"/>
    </location>
</feature>
<evidence type="ECO:0000313" key="10">
    <source>
        <dbReference type="Proteomes" id="UP000002051"/>
    </source>
</evidence>
<dbReference type="AlphaFoldDB" id="G7L3N1"/>
<dbReference type="HOGENOM" id="CLU_156136_0_0_1"/>
<keyword evidence="4 5" id="KW-1015">Disulfide bond</keyword>
<reference evidence="9" key="3">
    <citation type="submission" date="2015-04" db="UniProtKB">
        <authorList>
            <consortium name="EnsemblPlants"/>
        </authorList>
    </citation>
    <scope>IDENTIFICATION</scope>
    <source>
        <strain evidence="9">cv. Jemalong A17</strain>
    </source>
</reference>
<evidence type="ECO:0000256" key="3">
    <source>
        <dbReference type="ARBA" id="ARBA00022900"/>
    </source>
</evidence>
<dbReference type="EMBL" id="CM001223">
    <property type="protein sequence ID" value="AES80151.1"/>
    <property type="molecule type" value="Genomic_DNA"/>
</dbReference>
<comment type="similarity">
    <text evidence="1">Belongs to the Bowman-Birk serine protease inhibitor family.</text>
</comment>
<gene>
    <name evidence="8" type="ordered locus">MTR_7g077190</name>
</gene>
<feature type="disulfide bond" evidence="5">
    <location>
        <begin position="31"/>
        <end position="39"/>
    </location>
</feature>
<organism evidence="8 10">
    <name type="scientific">Medicago truncatula</name>
    <name type="common">Barrel medic</name>
    <name type="synonym">Medicago tribuloides</name>
    <dbReference type="NCBI Taxonomy" id="3880"/>
    <lineage>
        <taxon>Eukaryota</taxon>
        <taxon>Viridiplantae</taxon>
        <taxon>Streptophyta</taxon>
        <taxon>Embryophyta</taxon>
        <taxon>Tracheophyta</taxon>
        <taxon>Spermatophyta</taxon>
        <taxon>Magnoliopsida</taxon>
        <taxon>eudicotyledons</taxon>
        <taxon>Gunneridae</taxon>
        <taxon>Pentapetalae</taxon>
        <taxon>rosids</taxon>
        <taxon>fabids</taxon>
        <taxon>Fabales</taxon>
        <taxon>Fabaceae</taxon>
        <taxon>Papilionoideae</taxon>
        <taxon>50 kb inversion clade</taxon>
        <taxon>NPAAA clade</taxon>
        <taxon>Hologalegina</taxon>
        <taxon>IRL clade</taxon>
        <taxon>Trifolieae</taxon>
        <taxon>Medicago</taxon>
    </lineage>
</organism>
<dbReference type="SUPFAM" id="SSF57247">
    <property type="entry name" value="Bowman-Birk inhibitor, BBI"/>
    <property type="match status" value="1"/>
</dbReference>
<evidence type="ECO:0000313" key="9">
    <source>
        <dbReference type="EnsemblPlants" id="AES80151"/>
    </source>
</evidence>
<dbReference type="InterPro" id="IPR000877">
    <property type="entry name" value="Prot_inh_BBI"/>
</dbReference>
<dbReference type="Proteomes" id="UP000002051">
    <property type="component" value="Unassembled WGS sequence"/>
</dbReference>
<evidence type="ECO:0000256" key="5">
    <source>
        <dbReference type="PIRSR" id="PIRSR600877-51"/>
    </source>
</evidence>
<dbReference type="GO" id="GO:0004867">
    <property type="term" value="F:serine-type endopeptidase inhibitor activity"/>
    <property type="evidence" value="ECO:0007669"/>
    <property type="project" value="UniProtKB-KW"/>
</dbReference>
<sequence length="86" mass="9535">MDLKMKVVLLLFFLGLATTTKSTGCCDNCTCTRSLPPDCTCDDVKPFCHSDCKSCRCFESLPLKCTCLDITEFCYEPCNNSTIIAN</sequence>
<feature type="disulfide bond" evidence="5">
    <location>
        <begin position="52"/>
        <end position="67"/>
    </location>
</feature>
<feature type="signal peptide" evidence="6">
    <location>
        <begin position="1"/>
        <end position="22"/>
    </location>
</feature>
<dbReference type="SMART" id="SM00269">
    <property type="entry name" value="BowB"/>
    <property type="match status" value="1"/>
</dbReference>
<dbReference type="InterPro" id="IPR035995">
    <property type="entry name" value="Bowman-Birk_prot_inh"/>
</dbReference>
<protein>
    <submittedName>
        <fullName evidence="8">Bowman birk trypsin inhibitor</fullName>
    </submittedName>
</protein>
<keyword evidence="10" id="KW-1185">Reference proteome</keyword>